<dbReference type="SUPFAM" id="SSF56112">
    <property type="entry name" value="Protein kinase-like (PK-like)"/>
    <property type="match status" value="1"/>
</dbReference>
<proteinExistence type="inferred from homology"/>
<evidence type="ECO:0000256" key="9">
    <source>
        <dbReference type="ARBA" id="ARBA00047899"/>
    </source>
</evidence>
<dbReference type="PROSITE" id="PS00107">
    <property type="entry name" value="PROTEIN_KINASE_ATP"/>
    <property type="match status" value="1"/>
</dbReference>
<dbReference type="InterPro" id="IPR032270">
    <property type="entry name" value="AMPK_C"/>
</dbReference>
<reference evidence="13 14" key="1">
    <citation type="submission" date="2017-06" db="EMBL/GenBank/DDBJ databases">
        <title>A platform for efficient transgenesis in Macrostomum lignano, a flatworm model organism for stem cell research.</title>
        <authorList>
            <person name="Berezikov E."/>
        </authorList>
    </citation>
    <scope>NUCLEOTIDE SEQUENCE [LARGE SCALE GENOMIC DNA]</scope>
    <source>
        <strain evidence="13">DV1</strain>
        <tissue evidence="13">Whole organism</tissue>
    </source>
</reference>
<dbReference type="AlphaFoldDB" id="A0A267G643"/>
<sequence length="569" mass="63333">MSDVERPSGVMLGHYELGATLGIGTFGKVKLAVHELTGHKVAVKIVNRNKIKTLSVASKLRREIEHMQTFRHPHVIKLYQVISTPTDIFLIMEYVSGGELFDRIVKQQRLEEPEARRYFQQIISGVDYCHQNMIVHRDLKPENLLLDSNLNVKIADFGLSNFMTDGEFLDTSCGSPNYAAPEVVSGKLYAGPEVDIWSCGIILYALLCGSLPFEDSHVPNLFKKIRAGVYIIPSFVSPQAASLVRIMLQVDPLKRATVEHIRSHPWFAEDLPEYLFPPDTDIESSVIDKAALAEVCERAKCTEKELLRALLCGDPHDPLVVAYHLSIDSKMSNAVRHGQQPGEVFREFYVASAAEATEAASATAVAALDVSTSDSSGKRHPRQLSECHPSYHREYFPPGGLFTKTLEPLPGQGAPGKPAHRSKWHLGIRSASRPQDIMHEVMKALARSGFEWREVNEFQLIARCTCPVTGAKLHAHLQLYSIEFERTYLVDIRLMDQSDRQRVCSSSSACGDRLSMLSLSGSSFDALSESMDHEAVETASSEVSETLVPSQIIQFLESAFRLITCLTRP</sequence>
<keyword evidence="4" id="KW-0597">Phosphoprotein</keyword>
<dbReference type="GO" id="GO:0120025">
    <property type="term" value="C:plasma membrane bounded cell projection"/>
    <property type="evidence" value="ECO:0007669"/>
    <property type="project" value="UniProtKB-ARBA"/>
</dbReference>
<dbReference type="PANTHER" id="PTHR24346:SF110">
    <property type="entry name" value="NON-SPECIFIC SERINE_THREONINE PROTEIN KINASE"/>
    <property type="match status" value="1"/>
</dbReference>
<evidence type="ECO:0000313" key="14">
    <source>
        <dbReference type="Proteomes" id="UP000215902"/>
    </source>
</evidence>
<dbReference type="Pfam" id="PF21147">
    <property type="entry name" value="AMPK_alpha_AID"/>
    <property type="match status" value="1"/>
</dbReference>
<dbReference type="EMBL" id="NIVC01000525">
    <property type="protein sequence ID" value="PAA81513.1"/>
    <property type="molecule type" value="Genomic_DNA"/>
</dbReference>
<dbReference type="GO" id="GO:0106310">
    <property type="term" value="F:protein serine kinase activity"/>
    <property type="evidence" value="ECO:0007669"/>
    <property type="project" value="RHEA"/>
</dbReference>
<dbReference type="GO" id="GO:0004679">
    <property type="term" value="F:AMP-activated protein kinase activity"/>
    <property type="evidence" value="ECO:0007669"/>
    <property type="project" value="UniProtKB-ARBA"/>
</dbReference>
<dbReference type="InterPro" id="IPR017441">
    <property type="entry name" value="Protein_kinase_ATP_BS"/>
</dbReference>
<dbReference type="GO" id="GO:0005737">
    <property type="term" value="C:cytoplasm"/>
    <property type="evidence" value="ECO:0007669"/>
    <property type="project" value="UniProtKB-ARBA"/>
</dbReference>
<evidence type="ECO:0000256" key="2">
    <source>
        <dbReference type="ARBA" id="ARBA00012513"/>
    </source>
</evidence>
<dbReference type="Pfam" id="PF00069">
    <property type="entry name" value="Pkinase"/>
    <property type="match status" value="1"/>
</dbReference>
<feature type="domain" description="Protein kinase" evidence="12">
    <location>
        <begin position="15"/>
        <end position="267"/>
    </location>
</feature>
<dbReference type="InterPro" id="IPR049020">
    <property type="entry name" value="PRKAA1/2_AID"/>
</dbReference>
<organism evidence="13 14">
    <name type="scientific">Macrostomum lignano</name>
    <dbReference type="NCBI Taxonomy" id="282301"/>
    <lineage>
        <taxon>Eukaryota</taxon>
        <taxon>Metazoa</taxon>
        <taxon>Spiralia</taxon>
        <taxon>Lophotrochozoa</taxon>
        <taxon>Platyhelminthes</taxon>
        <taxon>Rhabditophora</taxon>
        <taxon>Macrostomorpha</taxon>
        <taxon>Macrostomida</taxon>
        <taxon>Macrostomidae</taxon>
        <taxon>Macrostomum</taxon>
    </lineage>
</organism>
<evidence type="ECO:0000256" key="3">
    <source>
        <dbReference type="ARBA" id="ARBA00022527"/>
    </source>
</evidence>
<dbReference type="PROSITE" id="PS50011">
    <property type="entry name" value="PROTEIN_KINASE_DOM"/>
    <property type="match status" value="1"/>
</dbReference>
<dbReference type="GO" id="GO:0005524">
    <property type="term" value="F:ATP binding"/>
    <property type="evidence" value="ECO:0007669"/>
    <property type="project" value="UniProtKB-UniRule"/>
</dbReference>
<keyword evidence="8 11" id="KW-0067">ATP-binding</keyword>
<name>A0A267G643_9PLAT</name>
<keyword evidence="5" id="KW-0808">Transferase</keyword>
<evidence type="ECO:0000256" key="10">
    <source>
        <dbReference type="ARBA" id="ARBA00048679"/>
    </source>
</evidence>
<evidence type="ECO:0000256" key="1">
    <source>
        <dbReference type="ARBA" id="ARBA00006234"/>
    </source>
</evidence>
<keyword evidence="6 11" id="KW-0547">Nucleotide-binding</keyword>
<keyword evidence="7" id="KW-0418">Kinase</keyword>
<comment type="similarity">
    <text evidence="1">Belongs to the protein kinase superfamily. CAMK Ser/Thr protein kinase family. SNF1 subfamily.</text>
</comment>
<comment type="caution">
    <text evidence="13">The sequence shown here is derived from an EMBL/GenBank/DDBJ whole genome shotgun (WGS) entry which is preliminary data.</text>
</comment>
<dbReference type="Gene3D" id="3.30.310.80">
    <property type="entry name" value="Kinase associated domain 1, KA1"/>
    <property type="match status" value="1"/>
</dbReference>
<dbReference type="Gene3D" id="1.10.8.10">
    <property type="entry name" value="DNA helicase RuvA subunit, C-terminal domain"/>
    <property type="match status" value="1"/>
</dbReference>
<evidence type="ECO:0000256" key="11">
    <source>
        <dbReference type="PROSITE-ProRule" id="PRU10141"/>
    </source>
</evidence>
<dbReference type="FunFam" id="3.30.200.20:FF:000003">
    <property type="entry name" value="Non-specific serine/threonine protein kinase"/>
    <property type="match status" value="1"/>
</dbReference>
<comment type="catalytic activity">
    <reaction evidence="9">
        <text>L-threonyl-[protein] + ATP = O-phospho-L-threonyl-[protein] + ADP + H(+)</text>
        <dbReference type="Rhea" id="RHEA:46608"/>
        <dbReference type="Rhea" id="RHEA-COMP:11060"/>
        <dbReference type="Rhea" id="RHEA-COMP:11605"/>
        <dbReference type="ChEBI" id="CHEBI:15378"/>
        <dbReference type="ChEBI" id="CHEBI:30013"/>
        <dbReference type="ChEBI" id="CHEBI:30616"/>
        <dbReference type="ChEBI" id="CHEBI:61977"/>
        <dbReference type="ChEBI" id="CHEBI:456216"/>
        <dbReference type="EC" id="2.7.11.1"/>
    </reaction>
</comment>
<evidence type="ECO:0000256" key="7">
    <source>
        <dbReference type="ARBA" id="ARBA00022777"/>
    </source>
</evidence>
<comment type="catalytic activity">
    <reaction evidence="10">
        <text>L-seryl-[protein] + ATP = O-phospho-L-seryl-[protein] + ADP + H(+)</text>
        <dbReference type="Rhea" id="RHEA:17989"/>
        <dbReference type="Rhea" id="RHEA-COMP:9863"/>
        <dbReference type="Rhea" id="RHEA-COMP:11604"/>
        <dbReference type="ChEBI" id="CHEBI:15378"/>
        <dbReference type="ChEBI" id="CHEBI:29999"/>
        <dbReference type="ChEBI" id="CHEBI:30616"/>
        <dbReference type="ChEBI" id="CHEBI:83421"/>
        <dbReference type="ChEBI" id="CHEBI:456216"/>
        <dbReference type="EC" id="2.7.11.1"/>
    </reaction>
</comment>
<dbReference type="OrthoDB" id="193931at2759"/>
<dbReference type="InterPro" id="IPR000719">
    <property type="entry name" value="Prot_kinase_dom"/>
</dbReference>
<evidence type="ECO:0000256" key="5">
    <source>
        <dbReference type="ARBA" id="ARBA00022679"/>
    </source>
</evidence>
<evidence type="ECO:0000259" key="12">
    <source>
        <dbReference type="PROSITE" id="PS50011"/>
    </source>
</evidence>
<dbReference type="EC" id="2.7.11.1" evidence="2"/>
<dbReference type="Gene3D" id="3.30.200.20">
    <property type="entry name" value="Phosphorylase Kinase, domain 1"/>
    <property type="match status" value="1"/>
</dbReference>
<dbReference type="PROSITE" id="PS00108">
    <property type="entry name" value="PROTEIN_KINASE_ST"/>
    <property type="match status" value="1"/>
</dbReference>
<evidence type="ECO:0000256" key="4">
    <source>
        <dbReference type="ARBA" id="ARBA00022553"/>
    </source>
</evidence>
<dbReference type="Proteomes" id="UP000215902">
    <property type="component" value="Unassembled WGS sequence"/>
</dbReference>
<keyword evidence="3" id="KW-0723">Serine/threonine-protein kinase</keyword>
<dbReference type="SUPFAM" id="SSF103243">
    <property type="entry name" value="KA1-like"/>
    <property type="match status" value="1"/>
</dbReference>
<dbReference type="GO" id="GO:0035556">
    <property type="term" value="P:intracellular signal transduction"/>
    <property type="evidence" value="ECO:0007669"/>
    <property type="project" value="TreeGrafter"/>
</dbReference>
<protein>
    <recommendedName>
        <fullName evidence="2">non-specific serine/threonine protein kinase</fullName>
        <ecNumber evidence="2">2.7.11.1</ecNumber>
    </recommendedName>
</protein>
<dbReference type="STRING" id="282301.A0A267G643"/>
<feature type="binding site" evidence="11">
    <location>
        <position position="44"/>
    </location>
    <ligand>
        <name>ATP</name>
        <dbReference type="ChEBI" id="CHEBI:30616"/>
    </ligand>
</feature>
<dbReference type="InterPro" id="IPR008271">
    <property type="entry name" value="Ser/Thr_kinase_AS"/>
</dbReference>
<dbReference type="SMART" id="SM00220">
    <property type="entry name" value="S_TKc"/>
    <property type="match status" value="1"/>
</dbReference>
<dbReference type="FunFam" id="1.10.510.10:FF:000079">
    <property type="entry name" value="Non-specific serine/threonine protein kinase"/>
    <property type="match status" value="1"/>
</dbReference>
<accession>A0A267G643</accession>
<dbReference type="InterPro" id="IPR028375">
    <property type="entry name" value="KA1/Ssp2_C"/>
</dbReference>
<evidence type="ECO:0000256" key="8">
    <source>
        <dbReference type="ARBA" id="ARBA00022840"/>
    </source>
</evidence>
<dbReference type="CDD" id="cd14079">
    <property type="entry name" value="STKc_AMPK_alpha"/>
    <property type="match status" value="1"/>
</dbReference>
<dbReference type="PANTHER" id="PTHR24346">
    <property type="entry name" value="MAP/MICROTUBULE AFFINITY-REGULATING KINASE"/>
    <property type="match status" value="1"/>
</dbReference>
<gene>
    <name evidence="13" type="ORF">BOX15_Mlig010612g5</name>
</gene>
<keyword evidence="14" id="KW-1185">Reference proteome</keyword>
<dbReference type="Pfam" id="PF16579">
    <property type="entry name" value="AdenylateSensor"/>
    <property type="match status" value="1"/>
</dbReference>
<dbReference type="InterPro" id="IPR011009">
    <property type="entry name" value="Kinase-like_dom_sf"/>
</dbReference>
<evidence type="ECO:0000256" key="6">
    <source>
        <dbReference type="ARBA" id="ARBA00022741"/>
    </source>
</evidence>
<evidence type="ECO:0000313" key="13">
    <source>
        <dbReference type="EMBL" id="PAA81513.1"/>
    </source>
</evidence>
<dbReference type="Gene3D" id="1.10.510.10">
    <property type="entry name" value="Transferase(Phosphotransferase) domain 1"/>
    <property type="match status" value="1"/>
</dbReference>